<dbReference type="EMBL" id="AP019368">
    <property type="protein sequence ID" value="BBH51637.1"/>
    <property type="molecule type" value="Genomic_DNA"/>
</dbReference>
<keyword evidence="2" id="KW-1185">Reference proteome</keyword>
<dbReference type="OrthoDB" id="5294373at2"/>
<dbReference type="KEGG" id="sbf:JCM31447_00540"/>
<evidence type="ECO:0000313" key="2">
    <source>
        <dbReference type="Proteomes" id="UP000291236"/>
    </source>
</evidence>
<sequence>MAVVRSKLISALISKKLNKKIDEILSILRQGFDVQIKTGYLEVENKVLELLEQQLKINSREFLLFTDSEKLYAMNEKSEVEDSSFMPIIFVGNSQIRKGYGFIAIELPSPDLLLTSIPSAISTILNYFNLNIYLDIFDSNKLLSLKKITIIHGLNLLIDSVVQTAYLGGFRGESEDAQRFLDQTQSEVIEDLDKKEVPLEKCAEKFFSYVLLRGEDAHSFLKSSFIYYSITLQGLSMTRASQIFSVSRTTLLGHLKTAEKLGVSHFFEGYIQKSI</sequence>
<dbReference type="Proteomes" id="UP000291236">
    <property type="component" value="Chromosome"/>
</dbReference>
<evidence type="ECO:0000313" key="1">
    <source>
        <dbReference type="EMBL" id="BBH51637.1"/>
    </source>
</evidence>
<protein>
    <submittedName>
        <fullName evidence="1">Uncharacterized protein</fullName>
    </submittedName>
</protein>
<proteinExistence type="predicted"/>
<dbReference type="AlphaFoldDB" id="A0A4V0P214"/>
<dbReference type="RefSeq" id="WP_130605372.1">
    <property type="nucleotide sequence ID" value="NZ_AP019368.1"/>
</dbReference>
<organism evidence="1 2">
    <name type="scientific">Fluviispira sanaruensis</name>
    <dbReference type="NCBI Taxonomy" id="2493639"/>
    <lineage>
        <taxon>Bacteria</taxon>
        <taxon>Pseudomonadati</taxon>
        <taxon>Bdellovibrionota</taxon>
        <taxon>Oligoflexia</taxon>
        <taxon>Silvanigrellales</taxon>
        <taxon>Silvanigrellaceae</taxon>
        <taxon>Fluviispira</taxon>
    </lineage>
</organism>
<accession>A0A4V0P214</accession>
<reference evidence="1 2" key="1">
    <citation type="submission" date="2018-12" db="EMBL/GenBank/DDBJ databases">
        <title>Rubrispira sanarue gen. nov., sp., nov., a member of the order Silvanigrellales, isolated from a brackish lake in Hamamatsu Japan.</title>
        <authorList>
            <person name="Maejima Y."/>
            <person name="Iino T."/>
            <person name="Muraguchi Y."/>
            <person name="Fukuda K."/>
            <person name="Nojiri H."/>
            <person name="Ohkuma M."/>
            <person name="Moriuchi R."/>
            <person name="Dohra H."/>
            <person name="Kimbara K."/>
            <person name="Shintani M."/>
        </authorList>
    </citation>
    <scope>NUCLEOTIDE SEQUENCE [LARGE SCALE GENOMIC DNA]</scope>
    <source>
        <strain evidence="1 2">RF1110005</strain>
    </source>
</reference>
<gene>
    <name evidence="1" type="ORF">JCM31447_00540</name>
</gene>
<name>A0A4V0P214_FLUSA</name>